<proteinExistence type="predicted"/>
<evidence type="ECO:0000313" key="1">
    <source>
        <dbReference type="EMBL" id="KAK7486922.1"/>
    </source>
</evidence>
<sequence length="125" mass="13991">MASKLLNGHLTLPFIVNFSTEIACEQENCMASKLLSGHLTLPFVFNPATEIACEEEKCACWKFRGQKSDCVVEGHYNMLCRIVYGYYSPRTFTQHTSAGAHCVVLHKFQADFSVGSFSQWNAGLM</sequence>
<keyword evidence="2" id="KW-1185">Reference proteome</keyword>
<name>A0ABD0KIW6_9CAEN</name>
<dbReference type="AlphaFoldDB" id="A0ABD0KIW6"/>
<organism evidence="1 2">
    <name type="scientific">Batillaria attramentaria</name>
    <dbReference type="NCBI Taxonomy" id="370345"/>
    <lineage>
        <taxon>Eukaryota</taxon>
        <taxon>Metazoa</taxon>
        <taxon>Spiralia</taxon>
        <taxon>Lophotrochozoa</taxon>
        <taxon>Mollusca</taxon>
        <taxon>Gastropoda</taxon>
        <taxon>Caenogastropoda</taxon>
        <taxon>Sorbeoconcha</taxon>
        <taxon>Cerithioidea</taxon>
        <taxon>Batillariidae</taxon>
        <taxon>Batillaria</taxon>
    </lineage>
</organism>
<gene>
    <name evidence="1" type="ORF">BaRGS_00021893</name>
</gene>
<protein>
    <submittedName>
        <fullName evidence="1">Uncharacterized protein</fullName>
    </submittedName>
</protein>
<comment type="caution">
    <text evidence="1">The sequence shown here is derived from an EMBL/GenBank/DDBJ whole genome shotgun (WGS) entry which is preliminary data.</text>
</comment>
<evidence type="ECO:0000313" key="2">
    <source>
        <dbReference type="Proteomes" id="UP001519460"/>
    </source>
</evidence>
<accession>A0ABD0KIW6</accession>
<dbReference type="EMBL" id="JACVVK020000172">
    <property type="protein sequence ID" value="KAK7486922.1"/>
    <property type="molecule type" value="Genomic_DNA"/>
</dbReference>
<reference evidence="1 2" key="1">
    <citation type="journal article" date="2023" name="Sci. Data">
        <title>Genome assembly of the Korean intertidal mud-creeper Batillaria attramentaria.</title>
        <authorList>
            <person name="Patra A.K."/>
            <person name="Ho P.T."/>
            <person name="Jun S."/>
            <person name="Lee S.J."/>
            <person name="Kim Y."/>
            <person name="Won Y.J."/>
        </authorList>
    </citation>
    <scope>NUCLEOTIDE SEQUENCE [LARGE SCALE GENOMIC DNA]</scope>
    <source>
        <strain evidence="1">Wonlab-2016</strain>
    </source>
</reference>
<dbReference type="Proteomes" id="UP001519460">
    <property type="component" value="Unassembled WGS sequence"/>
</dbReference>